<evidence type="ECO:0000256" key="4">
    <source>
        <dbReference type="SAM" id="MobiDB-lite"/>
    </source>
</evidence>
<dbReference type="PANTHER" id="PTHR14618:SF0">
    <property type="entry name" value="HOMEOBOX-CONTAINING PROTEIN 1"/>
    <property type="match status" value="1"/>
</dbReference>
<feature type="domain" description="Homeobox" evidence="5">
    <location>
        <begin position="242"/>
        <end position="316"/>
    </location>
</feature>
<evidence type="ECO:0000313" key="7">
    <source>
        <dbReference type="EMBL" id="RWS31081.1"/>
    </source>
</evidence>
<dbReference type="EMBL" id="NCKV01000275">
    <property type="protein sequence ID" value="RWS31081.1"/>
    <property type="molecule type" value="Genomic_DNA"/>
</dbReference>
<dbReference type="SMART" id="SM00389">
    <property type="entry name" value="HOX"/>
    <property type="match status" value="1"/>
</dbReference>
<dbReference type="Proteomes" id="UP000288716">
    <property type="component" value="Unassembled WGS sequence"/>
</dbReference>
<gene>
    <name evidence="7" type="ORF">B4U80_04601</name>
</gene>
<reference evidence="7 8" key="1">
    <citation type="journal article" date="2018" name="Gigascience">
        <title>Genomes of trombidid mites reveal novel predicted allergens and laterally-transferred genes associated with secondary metabolism.</title>
        <authorList>
            <person name="Dong X."/>
            <person name="Chaisiri K."/>
            <person name="Xia D."/>
            <person name="Armstrong S.D."/>
            <person name="Fang Y."/>
            <person name="Donnelly M.J."/>
            <person name="Kadowaki T."/>
            <person name="McGarry J.W."/>
            <person name="Darby A.C."/>
            <person name="Makepeace B.L."/>
        </authorList>
    </citation>
    <scope>NUCLEOTIDE SEQUENCE [LARGE SCALE GENOMIC DNA]</scope>
    <source>
        <strain evidence="7">UoL-UT</strain>
    </source>
</reference>
<feature type="compositionally biased region" description="Polar residues" evidence="4">
    <location>
        <begin position="381"/>
        <end position="393"/>
    </location>
</feature>
<feature type="compositionally biased region" description="Low complexity" evidence="4">
    <location>
        <begin position="56"/>
        <end position="71"/>
    </location>
</feature>
<comment type="caution">
    <text evidence="7">The sequence shown here is derived from an EMBL/GenBank/DDBJ whole genome shotgun (WGS) entry which is preliminary data.</text>
</comment>
<keyword evidence="2 3" id="KW-0539">Nucleus</keyword>
<dbReference type="GO" id="GO:0005634">
    <property type="term" value="C:nucleus"/>
    <property type="evidence" value="ECO:0007669"/>
    <property type="project" value="UniProtKB-SubCell"/>
</dbReference>
<dbReference type="InterPro" id="IPR040363">
    <property type="entry name" value="HMBOX1"/>
</dbReference>
<dbReference type="PANTHER" id="PTHR14618">
    <property type="entry name" value="HOMEODOX-CONTAINING PROTEIN 1 HMBOX1"/>
    <property type="match status" value="1"/>
</dbReference>
<keyword evidence="2 3" id="KW-0238">DNA-binding</keyword>
<evidence type="ECO:0000256" key="2">
    <source>
        <dbReference type="PROSITE-ProRule" id="PRU00108"/>
    </source>
</evidence>
<dbReference type="InterPro" id="IPR009057">
    <property type="entry name" value="Homeodomain-like_sf"/>
</dbReference>
<dbReference type="InterPro" id="IPR001356">
    <property type="entry name" value="HD"/>
</dbReference>
<feature type="compositionally biased region" description="Low complexity" evidence="4">
    <location>
        <begin position="330"/>
        <end position="340"/>
    </location>
</feature>
<evidence type="ECO:0000256" key="1">
    <source>
        <dbReference type="ARBA" id="ARBA00004123"/>
    </source>
</evidence>
<dbReference type="STRING" id="299467.A0A443SU84"/>
<feature type="region of interest" description="Disordered" evidence="4">
    <location>
        <begin position="54"/>
        <end position="73"/>
    </location>
</feature>
<comment type="subcellular location">
    <subcellularLocation>
        <location evidence="1 2 3">Nucleus</location>
    </subcellularLocation>
</comment>
<dbReference type="InterPro" id="IPR044869">
    <property type="entry name" value="HNF-1_POU"/>
</dbReference>
<feature type="domain" description="POU-specific atypical" evidence="6">
    <location>
        <begin position="134"/>
        <end position="230"/>
    </location>
</feature>
<dbReference type="Gene3D" id="1.10.260.40">
    <property type="entry name" value="lambda repressor-like DNA-binding domains"/>
    <property type="match status" value="1"/>
</dbReference>
<dbReference type="Gene3D" id="1.10.10.60">
    <property type="entry name" value="Homeodomain-like"/>
    <property type="match status" value="1"/>
</dbReference>
<accession>A0A443SU84</accession>
<dbReference type="Pfam" id="PF00046">
    <property type="entry name" value="Homeodomain"/>
    <property type="match status" value="1"/>
</dbReference>
<evidence type="ECO:0000313" key="8">
    <source>
        <dbReference type="Proteomes" id="UP000288716"/>
    </source>
</evidence>
<dbReference type="PROSITE" id="PS50071">
    <property type="entry name" value="HOMEOBOX_2"/>
    <property type="match status" value="1"/>
</dbReference>
<dbReference type="PROSITE" id="PS51936">
    <property type="entry name" value="POU_4"/>
    <property type="match status" value="1"/>
</dbReference>
<evidence type="ECO:0000259" key="5">
    <source>
        <dbReference type="PROSITE" id="PS50071"/>
    </source>
</evidence>
<proteinExistence type="predicted"/>
<feature type="region of interest" description="Disordered" evidence="4">
    <location>
        <begin position="375"/>
        <end position="410"/>
    </location>
</feature>
<keyword evidence="8" id="KW-1185">Reference proteome</keyword>
<dbReference type="InterPro" id="IPR010982">
    <property type="entry name" value="Lambda_DNA-bd_dom_sf"/>
</dbReference>
<dbReference type="VEuPathDB" id="VectorBase:LDEU000959"/>
<evidence type="ECO:0000256" key="3">
    <source>
        <dbReference type="RuleBase" id="RU000682"/>
    </source>
</evidence>
<dbReference type="GO" id="GO:0003691">
    <property type="term" value="F:double-stranded telomeric DNA binding"/>
    <property type="evidence" value="ECO:0007669"/>
    <property type="project" value="InterPro"/>
</dbReference>
<keyword evidence="2 3" id="KW-0371">Homeobox</keyword>
<evidence type="ECO:0000259" key="6">
    <source>
        <dbReference type="PROSITE" id="PS51936"/>
    </source>
</evidence>
<sequence length="410" mass="46552">MSESNEFARLTWCRQLRKTGIKREDIIVALEQLQQLQCRDNELLLQISNGKIDQNSKSQATSSSSVGSTQSFNGTSTSTSVSSQCHLAVLPPVADKSITNFCSSNNKRSSSYSDSPTNNPLRTLPVHVLSQLSVTPIPSQSSNSPRTSKACKEFALLDETGKQLKIREFMAANDFSDRQVSELTRIKLHLLQRYFEGDFKALSEEVKQILFTWYAVMKSDSKRVQEVRNQIESVKRKQAELIPVKRDRFIFRKQHLEVLEKAFKTVRYPDLYAKEDIARECNEAVERAIGTTPSELVTVSVVANWFNNKRKEEKRNKRQRTSDWNCNGGTNSMETESMTNESSISYVDSNYAANESVPEELEMNIEEIDPKDITEIVVDNPASNSKKSECTSSKIEDDEEDVEEIIIPNY</sequence>
<dbReference type="CDD" id="cd00086">
    <property type="entry name" value="homeodomain"/>
    <property type="match status" value="1"/>
</dbReference>
<dbReference type="AlphaFoldDB" id="A0A443SU84"/>
<feature type="region of interest" description="Disordered" evidence="4">
    <location>
        <begin position="311"/>
        <end position="340"/>
    </location>
</feature>
<feature type="DNA-binding region" description="Homeobox" evidence="2">
    <location>
        <begin position="244"/>
        <end position="317"/>
    </location>
</feature>
<name>A0A443SU84_9ACAR</name>
<dbReference type="OrthoDB" id="5856131at2759"/>
<organism evidence="7 8">
    <name type="scientific">Leptotrombidium deliense</name>
    <dbReference type="NCBI Taxonomy" id="299467"/>
    <lineage>
        <taxon>Eukaryota</taxon>
        <taxon>Metazoa</taxon>
        <taxon>Ecdysozoa</taxon>
        <taxon>Arthropoda</taxon>
        <taxon>Chelicerata</taxon>
        <taxon>Arachnida</taxon>
        <taxon>Acari</taxon>
        <taxon>Acariformes</taxon>
        <taxon>Trombidiformes</taxon>
        <taxon>Prostigmata</taxon>
        <taxon>Anystina</taxon>
        <taxon>Parasitengona</taxon>
        <taxon>Trombiculoidea</taxon>
        <taxon>Trombiculidae</taxon>
        <taxon>Leptotrombidium</taxon>
    </lineage>
</organism>
<protein>
    <submittedName>
        <fullName evidence="7">Homeobox-containing protein 1-like protein</fullName>
    </submittedName>
</protein>
<dbReference type="SUPFAM" id="SSF46689">
    <property type="entry name" value="Homeodomain-like"/>
    <property type="match status" value="1"/>
</dbReference>